<organism evidence="2 3">
    <name type="scientific">Actinophytocola glycyrrhizae</name>
    <dbReference type="NCBI Taxonomy" id="2044873"/>
    <lineage>
        <taxon>Bacteria</taxon>
        <taxon>Bacillati</taxon>
        <taxon>Actinomycetota</taxon>
        <taxon>Actinomycetes</taxon>
        <taxon>Pseudonocardiales</taxon>
        <taxon>Pseudonocardiaceae</taxon>
    </lineage>
</organism>
<evidence type="ECO:0000313" key="2">
    <source>
        <dbReference type="EMBL" id="MFC4858203.1"/>
    </source>
</evidence>
<gene>
    <name evidence="2" type="ORF">ACFPCV_32295</name>
</gene>
<keyword evidence="3" id="KW-1185">Reference proteome</keyword>
<dbReference type="Proteomes" id="UP001595859">
    <property type="component" value="Unassembled WGS sequence"/>
</dbReference>
<sequence>MATGPQLVQKGRTAITTTTNEEPAQQVPTALFSHPTTQYASGKVTQNSGQPAYENLFQEPTIPTHRETLD</sequence>
<protein>
    <submittedName>
        <fullName evidence="2">Uncharacterized protein</fullName>
    </submittedName>
</protein>
<comment type="caution">
    <text evidence="2">The sequence shown here is derived from an EMBL/GenBank/DDBJ whole genome shotgun (WGS) entry which is preliminary data.</text>
</comment>
<feature type="region of interest" description="Disordered" evidence="1">
    <location>
        <begin position="40"/>
        <end position="70"/>
    </location>
</feature>
<name>A0ABV9S8X1_9PSEU</name>
<evidence type="ECO:0000256" key="1">
    <source>
        <dbReference type="SAM" id="MobiDB-lite"/>
    </source>
</evidence>
<reference evidence="3" key="1">
    <citation type="journal article" date="2019" name="Int. J. Syst. Evol. Microbiol.">
        <title>The Global Catalogue of Microorganisms (GCM) 10K type strain sequencing project: providing services to taxonomists for standard genome sequencing and annotation.</title>
        <authorList>
            <consortium name="The Broad Institute Genomics Platform"/>
            <consortium name="The Broad Institute Genome Sequencing Center for Infectious Disease"/>
            <person name="Wu L."/>
            <person name="Ma J."/>
        </authorList>
    </citation>
    <scope>NUCLEOTIDE SEQUENCE [LARGE SCALE GENOMIC DNA]</scope>
    <source>
        <strain evidence="3">ZS-22-S1</strain>
    </source>
</reference>
<proteinExistence type="predicted"/>
<evidence type="ECO:0000313" key="3">
    <source>
        <dbReference type="Proteomes" id="UP001595859"/>
    </source>
</evidence>
<feature type="compositionally biased region" description="Polar residues" evidence="1">
    <location>
        <begin position="40"/>
        <end position="50"/>
    </location>
</feature>
<feature type="compositionally biased region" description="Polar residues" evidence="1">
    <location>
        <begin position="14"/>
        <end position="26"/>
    </location>
</feature>
<feature type="region of interest" description="Disordered" evidence="1">
    <location>
        <begin position="1"/>
        <end position="26"/>
    </location>
</feature>
<dbReference type="EMBL" id="JBHSIS010000022">
    <property type="protein sequence ID" value="MFC4858203.1"/>
    <property type="molecule type" value="Genomic_DNA"/>
</dbReference>
<accession>A0ABV9S8X1</accession>
<dbReference type="RefSeq" id="WP_378060517.1">
    <property type="nucleotide sequence ID" value="NZ_JBHSIS010000022.1"/>
</dbReference>